<dbReference type="InterPro" id="IPR046345">
    <property type="entry name" value="TraB_PrgY-like"/>
</dbReference>
<dbReference type="AlphaFoldDB" id="A0A835ZAU8"/>
<dbReference type="PANTHER" id="PTHR21530:SF7">
    <property type="entry name" value="TRAB DOMAIN-CONTAINING PROTEIN"/>
    <property type="match status" value="1"/>
</dbReference>
<sequence>MLCGRLARAVSIHAPSSALIGRGLCGSAKLVSAKPGRLLSAAALGLTVLTGTTGALASNTSIKHQASSTVVHEDRGLELDITTRLEKGDHVLHIIGTCHVSLDSSKNVAALIPHVQADLVMIEQDIIRVAPYIKSEPGHYSVMTWPASTPSEHDGSGDGVNGMPVGPGSTTTVSVGTAPEPASSSETMFEHVYMGDTLHEEHIVKRHWQGTRTLQTFLVASGALIFHIVSEKGWSMYADLGILEGEFATAIKVARKANIPVLLGDRPLLDSLVYIAQECMASNIQDSVSLLVEESSTDNSTTKPAEHEVPMGQIKKTPSYSSVIIDKRNSYMADCTVHCVEQRSSKSTVMVVGAAHQKGIVRLLQEQYGFKLVSDNVVLPQLPSSS</sequence>
<organism evidence="1 2">
    <name type="scientific">Tribonema minus</name>
    <dbReference type="NCBI Taxonomy" id="303371"/>
    <lineage>
        <taxon>Eukaryota</taxon>
        <taxon>Sar</taxon>
        <taxon>Stramenopiles</taxon>
        <taxon>Ochrophyta</taxon>
        <taxon>PX clade</taxon>
        <taxon>Xanthophyceae</taxon>
        <taxon>Tribonematales</taxon>
        <taxon>Tribonemataceae</taxon>
        <taxon>Tribonema</taxon>
    </lineage>
</organism>
<evidence type="ECO:0000313" key="1">
    <source>
        <dbReference type="EMBL" id="KAG5186799.1"/>
    </source>
</evidence>
<accession>A0A835ZAU8</accession>
<name>A0A835ZAU8_9STRA</name>
<keyword evidence="2" id="KW-1185">Reference proteome</keyword>
<reference evidence="1" key="1">
    <citation type="submission" date="2021-02" db="EMBL/GenBank/DDBJ databases">
        <title>First Annotated Genome of the Yellow-green Alga Tribonema minus.</title>
        <authorList>
            <person name="Mahan K.M."/>
        </authorList>
    </citation>
    <scope>NUCLEOTIDE SEQUENCE</scope>
    <source>
        <strain evidence="1">UTEX B ZZ1240</strain>
    </source>
</reference>
<dbReference type="EMBL" id="JAFCMP010000102">
    <property type="protein sequence ID" value="KAG5186799.1"/>
    <property type="molecule type" value="Genomic_DNA"/>
</dbReference>
<protein>
    <submittedName>
        <fullName evidence="1">Uncharacterized protein</fullName>
    </submittedName>
</protein>
<gene>
    <name evidence="1" type="ORF">JKP88DRAFT_254319</name>
</gene>
<evidence type="ECO:0000313" key="2">
    <source>
        <dbReference type="Proteomes" id="UP000664859"/>
    </source>
</evidence>
<dbReference type="Proteomes" id="UP000664859">
    <property type="component" value="Unassembled WGS sequence"/>
</dbReference>
<proteinExistence type="predicted"/>
<dbReference type="PANTHER" id="PTHR21530">
    <property type="entry name" value="PHEROMONE SHUTDOWN PROTEIN"/>
    <property type="match status" value="1"/>
</dbReference>
<comment type="caution">
    <text evidence="1">The sequence shown here is derived from an EMBL/GenBank/DDBJ whole genome shotgun (WGS) entry which is preliminary data.</text>
</comment>